<feature type="domain" description="Roadblock/LAMTOR2" evidence="1">
    <location>
        <begin position="12"/>
        <end position="102"/>
    </location>
</feature>
<name>A0ABW3FYM0_9PSEU</name>
<organism evidence="2 3">
    <name type="scientific">Saccharopolyspora rosea</name>
    <dbReference type="NCBI Taxonomy" id="524884"/>
    <lineage>
        <taxon>Bacteria</taxon>
        <taxon>Bacillati</taxon>
        <taxon>Actinomycetota</taxon>
        <taxon>Actinomycetes</taxon>
        <taxon>Pseudonocardiales</taxon>
        <taxon>Pseudonocardiaceae</taxon>
        <taxon>Saccharopolyspora</taxon>
    </lineage>
</organism>
<dbReference type="InterPro" id="IPR004942">
    <property type="entry name" value="Roadblock/LAMTOR2_dom"/>
</dbReference>
<dbReference type="Gene3D" id="3.30.450.30">
    <property type="entry name" value="Dynein light chain 2a, cytoplasmic"/>
    <property type="match status" value="1"/>
</dbReference>
<reference evidence="3" key="1">
    <citation type="journal article" date="2019" name="Int. J. Syst. Evol. Microbiol.">
        <title>The Global Catalogue of Microorganisms (GCM) 10K type strain sequencing project: providing services to taxonomists for standard genome sequencing and annotation.</title>
        <authorList>
            <consortium name="The Broad Institute Genomics Platform"/>
            <consortium name="The Broad Institute Genome Sequencing Center for Infectious Disease"/>
            <person name="Wu L."/>
            <person name="Ma J."/>
        </authorList>
    </citation>
    <scope>NUCLEOTIDE SEQUENCE [LARGE SCALE GENOMIC DNA]</scope>
    <source>
        <strain evidence="3">CCUG 56401</strain>
    </source>
</reference>
<accession>A0ABW3FYM0</accession>
<evidence type="ECO:0000259" key="1">
    <source>
        <dbReference type="SMART" id="SM00960"/>
    </source>
</evidence>
<dbReference type="Pfam" id="PF03259">
    <property type="entry name" value="Robl_LC7"/>
    <property type="match status" value="1"/>
</dbReference>
<evidence type="ECO:0000313" key="2">
    <source>
        <dbReference type="EMBL" id="MFD0923481.1"/>
    </source>
</evidence>
<protein>
    <submittedName>
        <fullName evidence="2">Roadblock/LC7 domain-containing protein</fullName>
    </submittedName>
</protein>
<dbReference type="SMART" id="SM00960">
    <property type="entry name" value="Robl_LC7"/>
    <property type="match status" value="1"/>
</dbReference>
<dbReference type="PANTHER" id="PTHR36222:SF1">
    <property type="entry name" value="SERINE PROTEASE INHIBITOR RV3364C"/>
    <property type="match status" value="1"/>
</dbReference>
<evidence type="ECO:0000313" key="3">
    <source>
        <dbReference type="Proteomes" id="UP001597018"/>
    </source>
</evidence>
<dbReference type="SUPFAM" id="SSF103196">
    <property type="entry name" value="Roadblock/LC7 domain"/>
    <property type="match status" value="1"/>
</dbReference>
<dbReference type="Proteomes" id="UP001597018">
    <property type="component" value="Unassembled WGS sequence"/>
</dbReference>
<proteinExistence type="predicted"/>
<sequence length="136" mass="14424">MSDRVGSDAELNWLLDDLTRRVVGARHAVVLSTDGLLLAKSEDLSTAESETLAAMSSTFQSLARETGRQFDGGDVRQTVVELDRAFLFVTAAGSGACLAVLGSEDADVGMIAYEMNLLVVRVGDYLSSAPRGVPQT</sequence>
<dbReference type="RefSeq" id="WP_263248683.1">
    <property type="nucleotide sequence ID" value="NZ_BAABLT010000041.1"/>
</dbReference>
<dbReference type="InterPro" id="IPR053141">
    <property type="entry name" value="Mycobact_SerProt_Inhib_Rv3364c"/>
</dbReference>
<comment type="caution">
    <text evidence="2">The sequence shown here is derived from an EMBL/GenBank/DDBJ whole genome shotgun (WGS) entry which is preliminary data.</text>
</comment>
<gene>
    <name evidence="2" type="ORF">ACFQ16_27385</name>
</gene>
<dbReference type="PANTHER" id="PTHR36222">
    <property type="entry name" value="SERINE PROTEASE INHIBITOR RV3364C"/>
    <property type="match status" value="1"/>
</dbReference>
<dbReference type="EMBL" id="JBHTIW010000035">
    <property type="protein sequence ID" value="MFD0923481.1"/>
    <property type="molecule type" value="Genomic_DNA"/>
</dbReference>
<keyword evidence="3" id="KW-1185">Reference proteome</keyword>